<accession>A0A0A9AB05</accession>
<protein>
    <submittedName>
        <fullName evidence="1">Uncharacterized protein</fullName>
    </submittedName>
</protein>
<reference evidence="1" key="1">
    <citation type="submission" date="2014-09" db="EMBL/GenBank/DDBJ databases">
        <authorList>
            <person name="Magalhaes I.L.F."/>
            <person name="Oliveira U."/>
            <person name="Santos F.R."/>
            <person name="Vidigal T.H.D.A."/>
            <person name="Brescovit A.D."/>
            <person name="Santos A.J."/>
        </authorList>
    </citation>
    <scope>NUCLEOTIDE SEQUENCE</scope>
    <source>
        <tissue evidence="1">Shoot tissue taken approximately 20 cm above the soil surface</tissue>
    </source>
</reference>
<sequence length="55" mass="5856">MAWHASAGSGRQTTRGIGIGTGPVNDLDLFFTHLGGANPLSRCRFCESCLFPYPA</sequence>
<reference evidence="1" key="2">
    <citation type="journal article" date="2015" name="Data Brief">
        <title>Shoot transcriptome of the giant reed, Arundo donax.</title>
        <authorList>
            <person name="Barrero R.A."/>
            <person name="Guerrero F.D."/>
            <person name="Moolhuijzen P."/>
            <person name="Goolsby J.A."/>
            <person name="Tidwell J."/>
            <person name="Bellgard S.E."/>
            <person name="Bellgard M.I."/>
        </authorList>
    </citation>
    <scope>NUCLEOTIDE SEQUENCE</scope>
    <source>
        <tissue evidence="1">Shoot tissue taken approximately 20 cm above the soil surface</tissue>
    </source>
</reference>
<evidence type="ECO:0000313" key="1">
    <source>
        <dbReference type="EMBL" id="JAD44242.1"/>
    </source>
</evidence>
<name>A0A0A9AB05_ARUDO</name>
<dbReference type="EMBL" id="GBRH01253653">
    <property type="protein sequence ID" value="JAD44242.1"/>
    <property type="molecule type" value="Transcribed_RNA"/>
</dbReference>
<proteinExistence type="predicted"/>
<dbReference type="AlphaFoldDB" id="A0A0A9AB05"/>
<organism evidence="1">
    <name type="scientific">Arundo donax</name>
    <name type="common">Giant reed</name>
    <name type="synonym">Donax arundinaceus</name>
    <dbReference type="NCBI Taxonomy" id="35708"/>
    <lineage>
        <taxon>Eukaryota</taxon>
        <taxon>Viridiplantae</taxon>
        <taxon>Streptophyta</taxon>
        <taxon>Embryophyta</taxon>
        <taxon>Tracheophyta</taxon>
        <taxon>Spermatophyta</taxon>
        <taxon>Magnoliopsida</taxon>
        <taxon>Liliopsida</taxon>
        <taxon>Poales</taxon>
        <taxon>Poaceae</taxon>
        <taxon>PACMAD clade</taxon>
        <taxon>Arundinoideae</taxon>
        <taxon>Arundineae</taxon>
        <taxon>Arundo</taxon>
    </lineage>
</organism>